<keyword evidence="4" id="KW-0032">Aminotransferase</keyword>
<dbReference type="GO" id="GO:0000271">
    <property type="term" value="P:polysaccharide biosynthetic process"/>
    <property type="evidence" value="ECO:0007669"/>
    <property type="project" value="TreeGrafter"/>
</dbReference>
<keyword evidence="2 3" id="KW-0663">Pyridoxal phosphate</keyword>
<dbReference type="InterPro" id="IPR000653">
    <property type="entry name" value="DegT/StrS_aminotransferase"/>
</dbReference>
<accession>A0A174JB87</accession>
<feature type="active site" description="Proton acceptor" evidence="1">
    <location>
        <position position="181"/>
    </location>
</feature>
<name>A0A174JB87_9FIRM</name>
<sequence length="374" mass="41309">MNISFYSRFHAPLESAYLQEVLASGLETDGLFMKRLLDCADSLYPGCRFLFTPSCTLALETALACLRLLPGDEVLLPSFNFPSAANAVLRHGGRPVLCDITPDTQNISVRDASNRLTSRTRAVIAMHYAGVSAPLGGLKKLADEAGIALIEDAAQCVDAYYEDQPLGTVGDMGCVSFHHTKNAVCGEGGLMITKNRGHWQYARQYRLHGTNRAGYLDGEAARYTWNLPGSCTALSEPQAALLLAQLQCLSQITRSRLHVTEQYWKQLAPLEERGIAMRMQIPAYARPNGHIFYLRFQYPALLNSLIPALAAHGIDCKTHYVPLHASPMGEKLGYHKEDLPESLACYQTLLRLPVHTALTDEDIARTTETILRFV</sequence>
<dbReference type="Gene3D" id="3.40.640.10">
    <property type="entry name" value="Type I PLP-dependent aspartate aminotransferase-like (Major domain)"/>
    <property type="match status" value="1"/>
</dbReference>
<dbReference type="PIRSF" id="PIRSF000390">
    <property type="entry name" value="PLP_StrS"/>
    <property type="match status" value="1"/>
</dbReference>
<dbReference type="EC" id="2.6.1.87" evidence="4"/>
<dbReference type="RefSeq" id="WP_055658644.1">
    <property type="nucleotide sequence ID" value="NZ_CABIXC010000015.1"/>
</dbReference>
<evidence type="ECO:0000313" key="4">
    <source>
        <dbReference type="EMBL" id="CUO96962.1"/>
    </source>
</evidence>
<evidence type="ECO:0000256" key="2">
    <source>
        <dbReference type="PIRSR" id="PIRSR000390-2"/>
    </source>
</evidence>
<dbReference type="GO" id="GO:0019180">
    <property type="term" value="F:dTDP-4-amino-4,6-dideoxygalactose transaminase activity"/>
    <property type="evidence" value="ECO:0007669"/>
    <property type="project" value="TreeGrafter"/>
</dbReference>
<dbReference type="Pfam" id="PF01041">
    <property type="entry name" value="DegT_DnrJ_EryC1"/>
    <property type="match status" value="1"/>
</dbReference>
<keyword evidence="4" id="KW-0808">Transferase</keyword>
<dbReference type="Proteomes" id="UP000095651">
    <property type="component" value="Unassembled WGS sequence"/>
</dbReference>
<dbReference type="GO" id="GO:0030170">
    <property type="term" value="F:pyridoxal phosphate binding"/>
    <property type="evidence" value="ECO:0007669"/>
    <property type="project" value="TreeGrafter"/>
</dbReference>
<comment type="similarity">
    <text evidence="3">Belongs to the DegT/DnrJ/EryC1 family.</text>
</comment>
<dbReference type="InterPro" id="IPR015421">
    <property type="entry name" value="PyrdxlP-dep_Trfase_major"/>
</dbReference>
<dbReference type="InterPro" id="IPR015424">
    <property type="entry name" value="PyrdxlP-dep_Trfase"/>
</dbReference>
<dbReference type="PANTHER" id="PTHR30244">
    <property type="entry name" value="TRANSAMINASE"/>
    <property type="match status" value="1"/>
</dbReference>
<reference evidence="4 5" key="1">
    <citation type="submission" date="2015-09" db="EMBL/GenBank/DDBJ databases">
        <authorList>
            <consortium name="Pathogen Informatics"/>
        </authorList>
    </citation>
    <scope>NUCLEOTIDE SEQUENCE [LARGE SCALE GENOMIC DNA]</scope>
    <source>
        <strain evidence="4 5">2789STDY5608850</strain>
    </source>
</reference>
<evidence type="ECO:0000256" key="3">
    <source>
        <dbReference type="RuleBase" id="RU004508"/>
    </source>
</evidence>
<proteinExistence type="inferred from homology"/>
<dbReference type="PANTHER" id="PTHR30244:SF34">
    <property type="entry name" value="DTDP-4-AMINO-4,6-DIDEOXYGALACTOSE TRANSAMINASE"/>
    <property type="match status" value="1"/>
</dbReference>
<feature type="modified residue" description="N6-(pyridoxal phosphate)lysine" evidence="2">
    <location>
        <position position="181"/>
    </location>
</feature>
<dbReference type="InterPro" id="IPR015422">
    <property type="entry name" value="PyrdxlP-dep_Trfase_small"/>
</dbReference>
<dbReference type="EMBL" id="CYZE01000015">
    <property type="protein sequence ID" value="CUO96962.1"/>
    <property type="molecule type" value="Genomic_DNA"/>
</dbReference>
<evidence type="ECO:0000313" key="5">
    <source>
        <dbReference type="Proteomes" id="UP000095651"/>
    </source>
</evidence>
<dbReference type="AlphaFoldDB" id="A0A174JB87"/>
<protein>
    <submittedName>
        <fullName evidence="4">TDP-4-oxo-6-deoxy-D-glucose transaminase</fullName>
        <ecNumber evidence="4">2.6.1.87</ecNumber>
    </submittedName>
</protein>
<dbReference type="GO" id="GO:0099620">
    <property type="term" value="F:UDP-4-amino-4-deoxy-L-arabinose aminotransferase"/>
    <property type="evidence" value="ECO:0007669"/>
    <property type="project" value="UniProtKB-EC"/>
</dbReference>
<evidence type="ECO:0000256" key="1">
    <source>
        <dbReference type="PIRSR" id="PIRSR000390-1"/>
    </source>
</evidence>
<dbReference type="Gene3D" id="3.90.1150.10">
    <property type="entry name" value="Aspartate Aminotransferase, domain 1"/>
    <property type="match status" value="1"/>
</dbReference>
<dbReference type="SUPFAM" id="SSF53383">
    <property type="entry name" value="PLP-dependent transferases"/>
    <property type="match status" value="1"/>
</dbReference>
<gene>
    <name evidence="4" type="primary">arnB_3</name>
    <name evidence="4" type="ORF">ERS852407_04564</name>
</gene>
<organism evidence="4 5">
    <name type="scientific">Hungatella hathewayi</name>
    <dbReference type="NCBI Taxonomy" id="154046"/>
    <lineage>
        <taxon>Bacteria</taxon>
        <taxon>Bacillati</taxon>
        <taxon>Bacillota</taxon>
        <taxon>Clostridia</taxon>
        <taxon>Lachnospirales</taxon>
        <taxon>Lachnospiraceae</taxon>
        <taxon>Hungatella</taxon>
    </lineage>
</organism>